<dbReference type="Proteomes" id="UP001501237">
    <property type="component" value="Unassembled WGS sequence"/>
</dbReference>
<protein>
    <submittedName>
        <fullName evidence="2">Uncharacterized protein</fullName>
    </submittedName>
</protein>
<sequence>MPDPGYRVRGDGRVLPEEPGPGRKALVADVQRVAWPLWTEPGARIRRDVTELCRLQAARGLTVLGLLALGDESSDVAWLLGVQRLSGPRQERMYGAAAQVPPDVRKLVLANWGWALDGPLGGSVVAAFLAGGAYPSDGYAAAHATVTLLRLWERHPDLRPMVAAAWAATRTAADWVRAAETEGPVFTYPAKAVQKAGRPWVARLLHGENKIVNVD</sequence>
<gene>
    <name evidence="2" type="ORF">GCM10010468_73500</name>
</gene>
<name>A0ABP6QPK7_9ACTN</name>
<evidence type="ECO:0000313" key="2">
    <source>
        <dbReference type="EMBL" id="GAA3238124.1"/>
    </source>
</evidence>
<accession>A0ABP6QPK7</accession>
<comment type="caution">
    <text evidence="2">The sequence shown here is derived from an EMBL/GenBank/DDBJ whole genome shotgun (WGS) entry which is preliminary data.</text>
</comment>
<evidence type="ECO:0000313" key="3">
    <source>
        <dbReference type="Proteomes" id="UP001501237"/>
    </source>
</evidence>
<dbReference type="EMBL" id="BAAAUV010000034">
    <property type="protein sequence ID" value="GAA3238124.1"/>
    <property type="molecule type" value="Genomic_DNA"/>
</dbReference>
<keyword evidence="3" id="KW-1185">Reference proteome</keyword>
<organism evidence="2 3">
    <name type="scientific">Actinocorallia longicatena</name>
    <dbReference type="NCBI Taxonomy" id="111803"/>
    <lineage>
        <taxon>Bacteria</taxon>
        <taxon>Bacillati</taxon>
        <taxon>Actinomycetota</taxon>
        <taxon>Actinomycetes</taxon>
        <taxon>Streptosporangiales</taxon>
        <taxon>Thermomonosporaceae</taxon>
        <taxon>Actinocorallia</taxon>
    </lineage>
</organism>
<proteinExistence type="predicted"/>
<reference evidence="3" key="1">
    <citation type="journal article" date="2019" name="Int. J. Syst. Evol. Microbiol.">
        <title>The Global Catalogue of Microorganisms (GCM) 10K type strain sequencing project: providing services to taxonomists for standard genome sequencing and annotation.</title>
        <authorList>
            <consortium name="The Broad Institute Genomics Platform"/>
            <consortium name="The Broad Institute Genome Sequencing Center for Infectious Disease"/>
            <person name="Wu L."/>
            <person name="Ma J."/>
        </authorList>
    </citation>
    <scope>NUCLEOTIDE SEQUENCE [LARGE SCALE GENOMIC DNA]</scope>
    <source>
        <strain evidence="3">JCM 9377</strain>
    </source>
</reference>
<feature type="compositionally biased region" description="Basic and acidic residues" evidence="1">
    <location>
        <begin position="1"/>
        <end position="16"/>
    </location>
</feature>
<feature type="region of interest" description="Disordered" evidence="1">
    <location>
        <begin position="1"/>
        <end position="20"/>
    </location>
</feature>
<dbReference type="RefSeq" id="WP_344838033.1">
    <property type="nucleotide sequence ID" value="NZ_BAAAUV010000034.1"/>
</dbReference>
<evidence type="ECO:0000256" key="1">
    <source>
        <dbReference type="SAM" id="MobiDB-lite"/>
    </source>
</evidence>